<evidence type="ECO:0000313" key="7">
    <source>
        <dbReference type="Proteomes" id="UP000002257"/>
    </source>
</evidence>
<organism evidence="6 7">
    <name type="scientific">Methylocella silvestris (strain DSM 15510 / CIP 108128 / LMG 27833 / NCIMB 13906 / BL2)</name>
    <dbReference type="NCBI Taxonomy" id="395965"/>
    <lineage>
        <taxon>Bacteria</taxon>
        <taxon>Pseudomonadati</taxon>
        <taxon>Pseudomonadota</taxon>
        <taxon>Alphaproteobacteria</taxon>
        <taxon>Hyphomicrobiales</taxon>
        <taxon>Beijerinckiaceae</taxon>
        <taxon>Methylocella</taxon>
    </lineage>
</organism>
<evidence type="ECO:0000256" key="2">
    <source>
        <dbReference type="ARBA" id="ARBA00022692"/>
    </source>
</evidence>
<keyword evidence="7" id="KW-1185">Reference proteome</keyword>
<name>B8ES29_METSB</name>
<gene>
    <name evidence="6" type="ordered locus">Msil_3338</name>
</gene>
<dbReference type="KEGG" id="msl:Msil_3338"/>
<dbReference type="RefSeq" id="WP_012592313.1">
    <property type="nucleotide sequence ID" value="NC_011666.1"/>
</dbReference>
<feature type="transmembrane region" description="Helical" evidence="5">
    <location>
        <begin position="41"/>
        <end position="65"/>
    </location>
</feature>
<dbReference type="Pfam" id="PF07869">
    <property type="entry name" value="DUF1656"/>
    <property type="match status" value="1"/>
</dbReference>
<dbReference type="OrthoDB" id="7021192at2"/>
<evidence type="ECO:0000256" key="5">
    <source>
        <dbReference type="SAM" id="Phobius"/>
    </source>
</evidence>
<evidence type="ECO:0000256" key="3">
    <source>
        <dbReference type="ARBA" id="ARBA00022989"/>
    </source>
</evidence>
<proteinExistence type="predicted"/>
<feature type="transmembrane region" description="Helical" evidence="5">
    <location>
        <begin position="6"/>
        <end position="29"/>
    </location>
</feature>
<dbReference type="STRING" id="395965.Msil_3338"/>
<keyword evidence="2 5" id="KW-0812">Transmembrane</keyword>
<dbReference type="EMBL" id="CP001280">
    <property type="protein sequence ID" value="ACK52244.1"/>
    <property type="molecule type" value="Genomic_DNA"/>
</dbReference>
<evidence type="ECO:0000256" key="4">
    <source>
        <dbReference type="ARBA" id="ARBA00023136"/>
    </source>
</evidence>
<keyword evidence="1" id="KW-1003">Cell membrane</keyword>
<keyword evidence="3 5" id="KW-1133">Transmembrane helix</keyword>
<dbReference type="InterPro" id="IPR012451">
    <property type="entry name" value="DUF1656"/>
</dbReference>
<protein>
    <recommendedName>
        <fullName evidence="8">DUF1656 domain-containing protein</fullName>
    </recommendedName>
</protein>
<evidence type="ECO:0000313" key="6">
    <source>
        <dbReference type="EMBL" id="ACK52244.1"/>
    </source>
</evidence>
<accession>B8ES29</accession>
<keyword evidence="4 5" id="KW-0472">Membrane</keyword>
<evidence type="ECO:0000256" key="1">
    <source>
        <dbReference type="ARBA" id="ARBA00022475"/>
    </source>
</evidence>
<sequence>MMQEVDIYGIFVPALALWMFGALALSVLLRRILALCGAHKLLWHPPLFEFSAFVTILGALTLLHLE</sequence>
<dbReference type="HOGENOM" id="CLU_188292_1_0_5"/>
<dbReference type="Proteomes" id="UP000002257">
    <property type="component" value="Chromosome"/>
</dbReference>
<evidence type="ECO:0008006" key="8">
    <source>
        <dbReference type="Google" id="ProtNLM"/>
    </source>
</evidence>
<reference evidence="6 7" key="1">
    <citation type="journal article" date="2010" name="J. Bacteriol.">
        <title>Complete genome sequence of the aerobic facultative methanotroph Methylocella silvestris BL2.</title>
        <authorList>
            <person name="Chen Y."/>
            <person name="Crombie A."/>
            <person name="Rahman M.T."/>
            <person name="Dedysh S.N."/>
            <person name="Liesack W."/>
            <person name="Stott M.B."/>
            <person name="Alam M."/>
            <person name="Theisen A.R."/>
            <person name="Murrell J.C."/>
            <person name="Dunfield P.F."/>
        </authorList>
    </citation>
    <scope>NUCLEOTIDE SEQUENCE [LARGE SCALE GENOMIC DNA]</scope>
    <source>
        <strain evidence="7">DSM 15510 / CIP 108128 / LMG 27833 / NCIMB 13906 / BL2</strain>
    </source>
</reference>
<dbReference type="AlphaFoldDB" id="B8ES29"/>